<sequence length="406" mass="47531">MISLKKHANIALGYFFLVGLLGTFLRFFFVIPIPANFRYVVHSHSHIALLGWVFIALTTMIYKMYFAEAGFGKIYKRIFWFTQITLIGMMLTFPFTGYALFSITFSTLFLFASYFMAWFILKKTPSHYKSTYSFRLIKAALWYMVFSSIGPWALGGIMATMGSASIWYKMAIYYYLHFQYNAWFILALLGIFFYFMEQQDLRPQKGHFRSFFWQINVAVILSFFLSVLWVEPHWIFYVLGGAGAIFQIMAFVNFWKIISPFWKQLHFSAFLKLLLKIAGAALAFKLVLQLFSALPWFANLAFSFPDFVIGYLHWVFLGVVTVCLFAFLAHHRLLSLPKWVFWLYIAAFLTTEALIFYKGFITWQEMALFENYFRWLAYCSLFLPLTAGILLINNILTKRQTSAKNP</sequence>
<dbReference type="AlphaFoldDB" id="A0A9X3CX79"/>
<feature type="transmembrane region" description="Helical" evidence="1">
    <location>
        <begin position="375"/>
        <end position="396"/>
    </location>
</feature>
<keyword evidence="1" id="KW-0472">Membrane</keyword>
<feature type="transmembrane region" description="Helical" evidence="1">
    <location>
        <begin position="234"/>
        <end position="255"/>
    </location>
</feature>
<feature type="transmembrane region" description="Helical" evidence="1">
    <location>
        <begin position="308"/>
        <end position="329"/>
    </location>
</feature>
<evidence type="ECO:0000313" key="3">
    <source>
        <dbReference type="Proteomes" id="UP001148482"/>
    </source>
</evidence>
<keyword evidence="1" id="KW-1133">Transmembrane helix</keyword>
<protein>
    <submittedName>
        <fullName evidence="2">Uncharacterized protein</fullName>
    </submittedName>
</protein>
<feature type="transmembrane region" description="Helical" evidence="1">
    <location>
        <begin position="141"/>
        <end position="168"/>
    </location>
</feature>
<dbReference type="RefSeq" id="WP_266068384.1">
    <property type="nucleotide sequence ID" value="NZ_JAPJDA010000004.1"/>
</dbReference>
<dbReference type="EMBL" id="JAPJDA010000004">
    <property type="protein sequence ID" value="MCX2837180.1"/>
    <property type="molecule type" value="Genomic_DNA"/>
</dbReference>
<feature type="transmembrane region" description="Helical" evidence="1">
    <location>
        <begin position="267"/>
        <end position="288"/>
    </location>
</feature>
<dbReference type="Proteomes" id="UP001148482">
    <property type="component" value="Unassembled WGS sequence"/>
</dbReference>
<proteinExistence type="predicted"/>
<name>A0A9X3CX79_9FLAO</name>
<evidence type="ECO:0000256" key="1">
    <source>
        <dbReference type="SAM" id="Phobius"/>
    </source>
</evidence>
<feature type="transmembrane region" description="Helical" evidence="1">
    <location>
        <begin position="208"/>
        <end position="228"/>
    </location>
</feature>
<keyword evidence="1" id="KW-0812">Transmembrane</keyword>
<reference evidence="2" key="1">
    <citation type="submission" date="2022-11" db="EMBL/GenBank/DDBJ databases">
        <title>Salinimicrobium profundisediminis sp. nov., isolated from deep-sea sediment of the Mariana Trench.</title>
        <authorList>
            <person name="Fu H."/>
        </authorList>
    </citation>
    <scope>NUCLEOTIDE SEQUENCE</scope>
    <source>
        <strain evidence="2">MT39</strain>
    </source>
</reference>
<evidence type="ECO:0000313" key="2">
    <source>
        <dbReference type="EMBL" id="MCX2837180.1"/>
    </source>
</evidence>
<feature type="transmembrane region" description="Helical" evidence="1">
    <location>
        <begin position="180"/>
        <end position="196"/>
    </location>
</feature>
<comment type="caution">
    <text evidence="2">The sequence shown here is derived from an EMBL/GenBank/DDBJ whole genome shotgun (WGS) entry which is preliminary data.</text>
</comment>
<keyword evidence="3" id="KW-1185">Reference proteome</keyword>
<feature type="transmembrane region" description="Helical" evidence="1">
    <location>
        <begin position="341"/>
        <end position="363"/>
    </location>
</feature>
<accession>A0A9X3CX79</accession>
<feature type="transmembrane region" description="Helical" evidence="1">
    <location>
        <begin position="101"/>
        <end position="121"/>
    </location>
</feature>
<organism evidence="2 3">
    <name type="scientific">Salinimicrobium profundisediminis</name>
    <dbReference type="NCBI Taxonomy" id="2994553"/>
    <lineage>
        <taxon>Bacteria</taxon>
        <taxon>Pseudomonadati</taxon>
        <taxon>Bacteroidota</taxon>
        <taxon>Flavobacteriia</taxon>
        <taxon>Flavobacteriales</taxon>
        <taxon>Flavobacteriaceae</taxon>
        <taxon>Salinimicrobium</taxon>
    </lineage>
</organism>
<gene>
    <name evidence="2" type="ORF">OQ279_03370</name>
</gene>
<feature type="transmembrane region" description="Helical" evidence="1">
    <location>
        <begin position="47"/>
        <end position="66"/>
    </location>
</feature>
<feature type="transmembrane region" description="Helical" evidence="1">
    <location>
        <begin position="78"/>
        <end position="95"/>
    </location>
</feature>
<feature type="transmembrane region" description="Helical" evidence="1">
    <location>
        <begin position="12"/>
        <end position="35"/>
    </location>
</feature>